<dbReference type="AlphaFoldDB" id="A0A1I7UGY0"/>
<evidence type="ECO:0000313" key="4">
    <source>
        <dbReference type="WBParaSite" id="Csp11.Scaffold629.g9217.t1"/>
    </source>
</evidence>
<evidence type="ECO:0000259" key="2">
    <source>
        <dbReference type="Pfam" id="PF04942"/>
    </source>
</evidence>
<proteinExistence type="predicted"/>
<dbReference type="eggNOG" id="ENOG502TITK">
    <property type="taxonomic scope" value="Eukaryota"/>
</dbReference>
<reference evidence="4" key="1">
    <citation type="submission" date="2016-11" db="UniProtKB">
        <authorList>
            <consortium name="WormBaseParasite"/>
        </authorList>
    </citation>
    <scope>IDENTIFICATION</scope>
</reference>
<dbReference type="InterPro" id="IPR007026">
    <property type="entry name" value="CC_domain"/>
</dbReference>
<name>A0A1I7UGY0_9PELO</name>
<dbReference type="WBParaSite" id="Csp11.Scaffold629.g9217.t1">
    <property type="protein sequence ID" value="Csp11.Scaffold629.g9217.t1"/>
    <property type="gene ID" value="Csp11.Scaffold629.g9217"/>
</dbReference>
<keyword evidence="1" id="KW-0732">Signal</keyword>
<evidence type="ECO:0000313" key="3">
    <source>
        <dbReference type="Proteomes" id="UP000095282"/>
    </source>
</evidence>
<dbReference type="PROSITE" id="PS51257">
    <property type="entry name" value="PROKAR_LIPOPROTEIN"/>
    <property type="match status" value="1"/>
</dbReference>
<accession>A0A1I7UGY0</accession>
<protein>
    <submittedName>
        <fullName evidence="4">TIL domain-containing protein</fullName>
    </submittedName>
</protein>
<evidence type="ECO:0000256" key="1">
    <source>
        <dbReference type="SAM" id="SignalP"/>
    </source>
</evidence>
<feature type="domain" description="CC" evidence="2">
    <location>
        <begin position="17"/>
        <end position="49"/>
    </location>
</feature>
<organism evidence="3 4">
    <name type="scientific">Caenorhabditis tropicalis</name>
    <dbReference type="NCBI Taxonomy" id="1561998"/>
    <lineage>
        <taxon>Eukaryota</taxon>
        <taxon>Metazoa</taxon>
        <taxon>Ecdysozoa</taxon>
        <taxon>Nematoda</taxon>
        <taxon>Chromadorea</taxon>
        <taxon>Rhabditida</taxon>
        <taxon>Rhabditina</taxon>
        <taxon>Rhabditomorpha</taxon>
        <taxon>Rhabditoidea</taxon>
        <taxon>Rhabditidae</taxon>
        <taxon>Peloderinae</taxon>
        <taxon>Caenorhabditis</taxon>
    </lineage>
</organism>
<dbReference type="Pfam" id="PF04942">
    <property type="entry name" value="CC"/>
    <property type="match status" value="2"/>
</dbReference>
<feature type="chain" id="PRO_5009308898" evidence="1">
    <location>
        <begin position="19"/>
        <end position="96"/>
    </location>
</feature>
<feature type="signal peptide" evidence="1">
    <location>
        <begin position="1"/>
        <end position="18"/>
    </location>
</feature>
<feature type="domain" description="CC" evidence="2">
    <location>
        <begin position="60"/>
        <end position="88"/>
    </location>
</feature>
<dbReference type="Proteomes" id="UP000095282">
    <property type="component" value="Unplaced"/>
</dbReference>
<sequence length="96" mass="9867">MFKVLAVSAILMVLACEAANLACKSEVNVAVAGICPTGSVLVNNGCCDKQSVYNIDDQECRSESVGPAFGGYCPDGYVVVAGEECCPASDAVAKQK</sequence>
<keyword evidence="3" id="KW-1185">Reference proteome</keyword>